<dbReference type="Gene3D" id="2.70.70.10">
    <property type="entry name" value="Glucose Permease (Domain IIA)"/>
    <property type="match status" value="1"/>
</dbReference>
<dbReference type="Pfam" id="PF01551">
    <property type="entry name" value="Peptidase_M23"/>
    <property type="match status" value="1"/>
</dbReference>
<evidence type="ECO:0000259" key="1">
    <source>
        <dbReference type="Pfam" id="PF01551"/>
    </source>
</evidence>
<evidence type="ECO:0000259" key="2">
    <source>
        <dbReference type="Pfam" id="PF08239"/>
    </source>
</evidence>
<dbReference type="AlphaFoldDB" id="A0A382MFR7"/>
<dbReference type="EMBL" id="UINC01093437">
    <property type="protein sequence ID" value="SVC47863.1"/>
    <property type="molecule type" value="Genomic_DNA"/>
</dbReference>
<dbReference type="InterPro" id="IPR003646">
    <property type="entry name" value="SH3-like_bac-type"/>
</dbReference>
<name>A0A382MFR7_9ZZZZ</name>
<dbReference type="SUPFAM" id="SSF51261">
    <property type="entry name" value="Duplicated hybrid motif"/>
    <property type="match status" value="1"/>
</dbReference>
<dbReference type="Gene3D" id="2.30.30.40">
    <property type="entry name" value="SH3 Domains"/>
    <property type="match status" value="1"/>
</dbReference>
<dbReference type="CDD" id="cd12797">
    <property type="entry name" value="M23_peptidase"/>
    <property type="match status" value="1"/>
</dbReference>
<reference evidence="3" key="1">
    <citation type="submission" date="2018-05" db="EMBL/GenBank/DDBJ databases">
        <authorList>
            <person name="Lanie J.A."/>
            <person name="Ng W.-L."/>
            <person name="Kazmierczak K.M."/>
            <person name="Andrzejewski T.M."/>
            <person name="Davidsen T.M."/>
            <person name="Wayne K.J."/>
            <person name="Tettelin H."/>
            <person name="Glass J.I."/>
            <person name="Rusch D."/>
            <person name="Podicherti R."/>
            <person name="Tsui H.-C.T."/>
            <person name="Winkler M.E."/>
        </authorList>
    </citation>
    <scope>NUCLEOTIDE SEQUENCE</scope>
</reference>
<dbReference type="Pfam" id="PF08239">
    <property type="entry name" value="SH3_3"/>
    <property type="match status" value="1"/>
</dbReference>
<proteinExistence type="predicted"/>
<dbReference type="InterPro" id="IPR016047">
    <property type="entry name" value="M23ase_b-sheet_dom"/>
</dbReference>
<feature type="domain" description="SH3b" evidence="2">
    <location>
        <begin position="88"/>
        <end position="138"/>
    </location>
</feature>
<feature type="non-terminal residue" evidence="3">
    <location>
        <position position="1"/>
    </location>
</feature>
<organism evidence="3">
    <name type="scientific">marine metagenome</name>
    <dbReference type="NCBI Taxonomy" id="408172"/>
    <lineage>
        <taxon>unclassified sequences</taxon>
        <taxon>metagenomes</taxon>
        <taxon>ecological metagenomes</taxon>
    </lineage>
</organism>
<gene>
    <name evidence="3" type="ORF">METZ01_LOCUS300717</name>
</gene>
<sequence>QGPNSIYYAHLDSQVVVTGTRVDPGTILGFVGNTGNARTTPPHLHFGVYRRGEGPVDPYYFLHTPPGLPVLKTDNTLGLGGWSRTIDSGIRLRSSPSSRADILRQMEKHTSFLVLGTSGAWDRVLLPDEQVGFVASRLTENIAQPIGTNIVETSTPLIHSPDATASMIELIEAGSGIEILGQFGNYLYVGTETGTTGWISGFSESFQVEQD</sequence>
<accession>A0A382MFR7</accession>
<evidence type="ECO:0000313" key="3">
    <source>
        <dbReference type="EMBL" id="SVC47863.1"/>
    </source>
</evidence>
<dbReference type="InterPro" id="IPR011055">
    <property type="entry name" value="Dup_hybrid_motif"/>
</dbReference>
<feature type="domain" description="M23ase beta-sheet core" evidence="1">
    <location>
        <begin position="5"/>
        <end position="58"/>
    </location>
</feature>
<protein>
    <submittedName>
        <fullName evidence="3">Uncharacterized protein</fullName>
    </submittedName>
</protein>